<protein>
    <recommendedName>
        <fullName evidence="11">TIGR01620 family protein</fullName>
    </recommendedName>
</protein>
<keyword evidence="7 8" id="KW-0472">Membrane</keyword>
<evidence type="ECO:0000313" key="10">
    <source>
        <dbReference type="Proteomes" id="UP000006322"/>
    </source>
</evidence>
<dbReference type="PANTHER" id="PTHR39342">
    <property type="entry name" value="UPF0283 MEMBRANE PROTEIN YCJF"/>
    <property type="match status" value="1"/>
</dbReference>
<keyword evidence="6 8" id="KW-1133">Transmembrane helix</keyword>
<evidence type="ECO:0000256" key="3">
    <source>
        <dbReference type="ARBA" id="ARBA00022475"/>
    </source>
</evidence>
<dbReference type="Proteomes" id="UP000006322">
    <property type="component" value="Unassembled WGS sequence"/>
</dbReference>
<keyword evidence="10" id="KW-1185">Reference proteome</keyword>
<dbReference type="EMBL" id="BAER01000058">
    <property type="protein sequence ID" value="GAC33346.1"/>
    <property type="molecule type" value="Genomic_DNA"/>
</dbReference>
<evidence type="ECO:0000256" key="7">
    <source>
        <dbReference type="ARBA" id="ARBA00023136"/>
    </source>
</evidence>
<proteinExistence type="inferred from homology"/>
<evidence type="ECO:0000313" key="9">
    <source>
        <dbReference type="EMBL" id="GAC33346.1"/>
    </source>
</evidence>
<evidence type="ECO:0000256" key="1">
    <source>
        <dbReference type="ARBA" id="ARBA00004429"/>
    </source>
</evidence>
<dbReference type="InterPro" id="IPR021147">
    <property type="entry name" value="DUF697"/>
</dbReference>
<evidence type="ECO:0000256" key="4">
    <source>
        <dbReference type="ARBA" id="ARBA00022519"/>
    </source>
</evidence>
<gene>
    <name evidence="9" type="ORF">GPLA_2441</name>
</gene>
<sequence length="358" mass="39362">MNSTKGNSGEATNIAADITPIKSKVTLEVEQDNAASAHIRQASSVDIDQEWHALEPIDYASEQTEHSDSNLIPKPKRKRWLGKFMAGLSLVVLVLSTVELGMFIHDMYLQDDWLSGIWLGVGVSILVLLFAAVYSEWQGLRRLKKQNSARQTAGDLYATPAIGLAKQHCLNIAETLPTGYENAIALWQQSIDEHHTDKEVLSLFEQQVMTKVDQNALAKVMRNAGASSVMIAVSPFALLDMAIVLWRNVRMLQQVSEAYGVHLGYWGRIALIRQIFHSMLYAGAAEIISDAGNYALGASLTGKLSTRIAQGMGAGVLTARIGLNTIHSCRPLPWLSVQRPGLNQLSKKILADLHKQLK</sequence>
<comment type="subcellular location">
    <subcellularLocation>
        <location evidence="1">Cell inner membrane</location>
        <topology evidence="1">Multi-pass membrane protein</topology>
    </subcellularLocation>
</comment>
<comment type="caution">
    <text evidence="9">The sequence shown here is derived from an EMBL/GenBank/DDBJ whole genome shotgun (WGS) entry which is preliminary data.</text>
</comment>
<feature type="transmembrane region" description="Helical" evidence="8">
    <location>
        <begin position="224"/>
        <end position="246"/>
    </location>
</feature>
<dbReference type="Pfam" id="PF05128">
    <property type="entry name" value="DUF697"/>
    <property type="match status" value="1"/>
</dbReference>
<evidence type="ECO:0000256" key="5">
    <source>
        <dbReference type="ARBA" id="ARBA00022692"/>
    </source>
</evidence>
<dbReference type="GO" id="GO:0005886">
    <property type="term" value="C:plasma membrane"/>
    <property type="evidence" value="ECO:0007669"/>
    <property type="project" value="UniProtKB-SubCell"/>
</dbReference>
<comment type="similarity">
    <text evidence="2">Belongs to the UPF0283 family.</text>
</comment>
<organism evidence="9 10">
    <name type="scientific">Paraglaciecola polaris LMG 21857</name>
    <dbReference type="NCBI Taxonomy" id="1129793"/>
    <lineage>
        <taxon>Bacteria</taxon>
        <taxon>Pseudomonadati</taxon>
        <taxon>Pseudomonadota</taxon>
        <taxon>Gammaproteobacteria</taxon>
        <taxon>Alteromonadales</taxon>
        <taxon>Alteromonadaceae</taxon>
        <taxon>Paraglaciecola</taxon>
    </lineage>
</organism>
<evidence type="ECO:0000256" key="8">
    <source>
        <dbReference type="SAM" id="Phobius"/>
    </source>
</evidence>
<dbReference type="STRING" id="1129793.GPLA_2441"/>
<evidence type="ECO:0000256" key="2">
    <source>
        <dbReference type="ARBA" id="ARBA00008255"/>
    </source>
</evidence>
<keyword evidence="5 8" id="KW-0812">Transmembrane</keyword>
<dbReference type="RefSeq" id="WP_007105125.1">
    <property type="nucleotide sequence ID" value="NZ_BAER01000058.1"/>
</dbReference>
<keyword evidence="3" id="KW-1003">Cell membrane</keyword>
<evidence type="ECO:0008006" key="11">
    <source>
        <dbReference type="Google" id="ProtNLM"/>
    </source>
</evidence>
<keyword evidence="4" id="KW-0997">Cell inner membrane</keyword>
<feature type="transmembrane region" description="Helical" evidence="8">
    <location>
        <begin position="84"/>
        <end position="104"/>
    </location>
</feature>
<dbReference type="AlphaFoldDB" id="K6ZB79"/>
<dbReference type="NCBIfam" id="TIGR01620">
    <property type="entry name" value="hyp_HI0043"/>
    <property type="match status" value="1"/>
</dbReference>
<reference evidence="10" key="1">
    <citation type="journal article" date="2014" name="Environ. Microbiol.">
        <title>Comparative genomics of the marine bacterial genus Glaciecola reveals the high degree of genomic diversity and genomic characteristic for cold adaptation.</title>
        <authorList>
            <person name="Qin Q.L."/>
            <person name="Xie B.B."/>
            <person name="Yu Y."/>
            <person name="Shu Y.L."/>
            <person name="Rong J.C."/>
            <person name="Zhang Y.J."/>
            <person name="Zhao D.L."/>
            <person name="Chen X.L."/>
            <person name="Zhang X.Y."/>
            <person name="Chen B."/>
            <person name="Zhou B.C."/>
            <person name="Zhang Y.Z."/>
        </authorList>
    </citation>
    <scope>NUCLEOTIDE SEQUENCE [LARGE SCALE GENOMIC DNA]</scope>
    <source>
        <strain evidence="10">LMG 21857</strain>
    </source>
</reference>
<dbReference type="InterPro" id="IPR006507">
    <property type="entry name" value="UPF0283"/>
</dbReference>
<dbReference type="OrthoDB" id="958025at2"/>
<accession>K6ZB79</accession>
<dbReference type="PANTHER" id="PTHR39342:SF1">
    <property type="entry name" value="UPF0283 MEMBRANE PROTEIN YCJF"/>
    <property type="match status" value="1"/>
</dbReference>
<evidence type="ECO:0000256" key="6">
    <source>
        <dbReference type="ARBA" id="ARBA00022989"/>
    </source>
</evidence>
<name>K6ZB79_9ALTE</name>
<feature type="transmembrane region" description="Helical" evidence="8">
    <location>
        <begin position="116"/>
        <end position="135"/>
    </location>
</feature>